<dbReference type="Proteomes" id="UP000821865">
    <property type="component" value="Chromosome 4"/>
</dbReference>
<sequence>MHPTAPGSIYVAPLSQPQTVFKTLPGKGVSCIQLGGAIGSVQDKIFVAAGNEITGYTRKGKQFLKFDTNLTDTIRCIWKVKKAIHVSMLQGAGALSELAGNTAHTEVTW</sequence>
<name>A0ACB8CUV4_DERSI</name>
<evidence type="ECO:0000313" key="1">
    <source>
        <dbReference type="EMBL" id="KAH7952979.1"/>
    </source>
</evidence>
<proteinExistence type="predicted"/>
<accession>A0ACB8CUV4</accession>
<gene>
    <name evidence="1" type="ORF">HPB49_003003</name>
</gene>
<reference evidence="1" key="1">
    <citation type="submission" date="2020-05" db="EMBL/GenBank/DDBJ databases">
        <title>Large-scale comparative analyses of tick genomes elucidate their genetic diversity and vector capacities.</title>
        <authorList>
            <person name="Jia N."/>
            <person name="Wang J."/>
            <person name="Shi W."/>
            <person name="Du L."/>
            <person name="Sun Y."/>
            <person name="Zhan W."/>
            <person name="Jiang J."/>
            <person name="Wang Q."/>
            <person name="Zhang B."/>
            <person name="Ji P."/>
            <person name="Sakyi L.B."/>
            <person name="Cui X."/>
            <person name="Yuan T."/>
            <person name="Jiang B."/>
            <person name="Yang W."/>
            <person name="Lam T.T.-Y."/>
            <person name="Chang Q."/>
            <person name="Ding S."/>
            <person name="Wang X."/>
            <person name="Zhu J."/>
            <person name="Ruan X."/>
            <person name="Zhao L."/>
            <person name="Wei J."/>
            <person name="Que T."/>
            <person name="Du C."/>
            <person name="Cheng J."/>
            <person name="Dai P."/>
            <person name="Han X."/>
            <person name="Huang E."/>
            <person name="Gao Y."/>
            <person name="Liu J."/>
            <person name="Shao H."/>
            <person name="Ye R."/>
            <person name="Li L."/>
            <person name="Wei W."/>
            <person name="Wang X."/>
            <person name="Wang C."/>
            <person name="Yang T."/>
            <person name="Huo Q."/>
            <person name="Li W."/>
            <person name="Guo W."/>
            <person name="Chen H."/>
            <person name="Zhou L."/>
            <person name="Ni X."/>
            <person name="Tian J."/>
            <person name="Zhou Y."/>
            <person name="Sheng Y."/>
            <person name="Liu T."/>
            <person name="Pan Y."/>
            <person name="Xia L."/>
            <person name="Li J."/>
            <person name="Zhao F."/>
            <person name="Cao W."/>
        </authorList>
    </citation>
    <scope>NUCLEOTIDE SEQUENCE</scope>
    <source>
        <strain evidence="1">Dsil-2018</strain>
    </source>
</reference>
<keyword evidence="2" id="KW-1185">Reference proteome</keyword>
<dbReference type="EMBL" id="CM023473">
    <property type="protein sequence ID" value="KAH7952979.1"/>
    <property type="molecule type" value="Genomic_DNA"/>
</dbReference>
<protein>
    <submittedName>
        <fullName evidence="1">Uncharacterized protein</fullName>
    </submittedName>
</protein>
<evidence type="ECO:0000313" key="2">
    <source>
        <dbReference type="Proteomes" id="UP000821865"/>
    </source>
</evidence>
<comment type="caution">
    <text evidence="1">The sequence shown here is derived from an EMBL/GenBank/DDBJ whole genome shotgun (WGS) entry which is preliminary data.</text>
</comment>
<organism evidence="1 2">
    <name type="scientific">Dermacentor silvarum</name>
    <name type="common">Tick</name>
    <dbReference type="NCBI Taxonomy" id="543639"/>
    <lineage>
        <taxon>Eukaryota</taxon>
        <taxon>Metazoa</taxon>
        <taxon>Ecdysozoa</taxon>
        <taxon>Arthropoda</taxon>
        <taxon>Chelicerata</taxon>
        <taxon>Arachnida</taxon>
        <taxon>Acari</taxon>
        <taxon>Parasitiformes</taxon>
        <taxon>Ixodida</taxon>
        <taxon>Ixodoidea</taxon>
        <taxon>Ixodidae</taxon>
        <taxon>Rhipicephalinae</taxon>
        <taxon>Dermacentor</taxon>
    </lineage>
</organism>